<comment type="caution">
    <text evidence="1">The sequence shown here is derived from an EMBL/GenBank/DDBJ whole genome shotgun (WGS) entry which is preliminary data.</text>
</comment>
<dbReference type="AlphaFoldDB" id="A0A369JER9"/>
<evidence type="ECO:0000313" key="1">
    <source>
        <dbReference type="EMBL" id="RDB17904.1"/>
    </source>
</evidence>
<sequence>MTQHFFCCCFAELGIAPWRLHFPTSNSITNTPSEPHHHHNEAARLMTMYRLPWAAQLKLLPRSWPDLAQFRWNPNHRDGEGTAPQKLPLSEVGEKVPTMWTFLRSTDIQILGSPDAGPVEAHPPSIIAYRISVAVLHYTTKHELKYQNTLNSMLMNT</sequence>
<proteinExistence type="predicted"/>
<evidence type="ECO:0000313" key="2">
    <source>
        <dbReference type="Proteomes" id="UP000076154"/>
    </source>
</evidence>
<organism evidence="1 2">
    <name type="scientific">Hypsizygus marmoreus</name>
    <name type="common">White beech mushroom</name>
    <name type="synonym">Agaricus marmoreus</name>
    <dbReference type="NCBI Taxonomy" id="39966"/>
    <lineage>
        <taxon>Eukaryota</taxon>
        <taxon>Fungi</taxon>
        <taxon>Dikarya</taxon>
        <taxon>Basidiomycota</taxon>
        <taxon>Agaricomycotina</taxon>
        <taxon>Agaricomycetes</taxon>
        <taxon>Agaricomycetidae</taxon>
        <taxon>Agaricales</taxon>
        <taxon>Tricholomatineae</taxon>
        <taxon>Lyophyllaceae</taxon>
        <taxon>Hypsizygus</taxon>
    </lineage>
</organism>
<gene>
    <name evidence="1" type="ORF">Hypma_000881</name>
</gene>
<keyword evidence="2" id="KW-1185">Reference proteome</keyword>
<dbReference type="InParanoid" id="A0A369JER9"/>
<name>A0A369JER9_HYPMA</name>
<dbReference type="Proteomes" id="UP000076154">
    <property type="component" value="Unassembled WGS sequence"/>
</dbReference>
<dbReference type="EMBL" id="LUEZ02000107">
    <property type="protein sequence ID" value="RDB17904.1"/>
    <property type="molecule type" value="Genomic_DNA"/>
</dbReference>
<protein>
    <submittedName>
        <fullName evidence="1">Uncharacterized protein</fullName>
    </submittedName>
</protein>
<accession>A0A369JER9</accession>
<reference evidence="1" key="1">
    <citation type="submission" date="2018-04" db="EMBL/GenBank/DDBJ databases">
        <title>Whole genome sequencing of Hypsizygus marmoreus.</title>
        <authorList>
            <person name="Choi I.-G."/>
            <person name="Min B."/>
            <person name="Kim J.-G."/>
            <person name="Kim S."/>
            <person name="Oh Y.-L."/>
            <person name="Kong W.-S."/>
            <person name="Park H."/>
            <person name="Jeong J."/>
            <person name="Song E.-S."/>
        </authorList>
    </citation>
    <scope>NUCLEOTIDE SEQUENCE [LARGE SCALE GENOMIC DNA]</scope>
    <source>
        <strain evidence="1">51987-8</strain>
    </source>
</reference>